<comment type="caution">
    <text evidence="2">The sequence shown here is derived from an EMBL/GenBank/DDBJ whole genome shotgun (WGS) entry which is preliminary data.</text>
</comment>
<dbReference type="RefSeq" id="XP_068357030.1">
    <property type="nucleotide sequence ID" value="XM_068506349.1"/>
</dbReference>
<accession>A0A1J4K2D0</accession>
<keyword evidence="3" id="KW-1185">Reference proteome</keyword>
<dbReference type="PROSITE" id="PS50022">
    <property type="entry name" value="FA58C_3"/>
    <property type="match status" value="1"/>
</dbReference>
<reference evidence="2" key="1">
    <citation type="submission" date="2016-10" db="EMBL/GenBank/DDBJ databases">
        <authorList>
            <person name="Benchimol M."/>
            <person name="Almeida L.G."/>
            <person name="Vasconcelos A.T."/>
            <person name="Perreira-Neves A."/>
            <person name="Rosa I.A."/>
            <person name="Tasca T."/>
            <person name="Bogo M.R."/>
            <person name="de Souza W."/>
        </authorList>
    </citation>
    <scope>NUCLEOTIDE SEQUENCE [LARGE SCALE GENOMIC DNA]</scope>
    <source>
        <strain evidence="2">K</strain>
    </source>
</reference>
<evidence type="ECO:0000313" key="3">
    <source>
        <dbReference type="Proteomes" id="UP000179807"/>
    </source>
</evidence>
<dbReference type="EMBL" id="MLAK01000813">
    <property type="protein sequence ID" value="OHT03894.1"/>
    <property type="molecule type" value="Genomic_DNA"/>
</dbReference>
<proteinExistence type="predicted"/>
<name>A0A1J4K2D0_9EUKA</name>
<feature type="domain" description="F5/8 type C" evidence="1">
    <location>
        <begin position="274"/>
        <end position="428"/>
    </location>
</feature>
<gene>
    <name evidence="2" type="ORF">TRFO_28734</name>
</gene>
<dbReference type="AlphaFoldDB" id="A0A1J4K2D0"/>
<protein>
    <recommendedName>
        <fullName evidence="1">F5/8 type C domain-containing protein</fullName>
    </recommendedName>
</protein>
<dbReference type="SUPFAM" id="SSF49785">
    <property type="entry name" value="Galactose-binding domain-like"/>
    <property type="match status" value="1"/>
</dbReference>
<dbReference type="InterPro" id="IPR008979">
    <property type="entry name" value="Galactose-bd-like_sf"/>
</dbReference>
<dbReference type="GeneID" id="94841053"/>
<organism evidence="2 3">
    <name type="scientific">Tritrichomonas foetus</name>
    <dbReference type="NCBI Taxonomy" id="1144522"/>
    <lineage>
        <taxon>Eukaryota</taxon>
        <taxon>Metamonada</taxon>
        <taxon>Parabasalia</taxon>
        <taxon>Tritrichomonadida</taxon>
        <taxon>Tritrichomonadidae</taxon>
        <taxon>Tritrichomonas</taxon>
    </lineage>
</organism>
<dbReference type="Gene3D" id="2.60.120.260">
    <property type="entry name" value="Galactose-binding domain-like"/>
    <property type="match status" value="1"/>
</dbReference>
<evidence type="ECO:0000313" key="2">
    <source>
        <dbReference type="EMBL" id="OHT03894.1"/>
    </source>
</evidence>
<dbReference type="VEuPathDB" id="TrichDB:TRFO_28734"/>
<sequence length="439" mass="51067">MMTFTLSTAGLSNIDFDIYEKDFTFYIGEEQFECNKLLADFISPNICKLRINDPTIDCYYINNIGNINANLFNLILSLAMGYTIEIAKEDRRSITTLFSELGNTEFLTFLCSSLDDIDEDNVIDTIKLKSDLGLSINKEISYIASHFHKIERDQLKTLTADQLYMIFAKKGLCVESEDWLFDFIYEMTKKSKSYFSLYEHIEFPNLSLDKIMLFTDTTRLDQLNERTWRSLCRRLQNVPSFKKRKYKGKDKKENCLNIPYSFLNDMKGIFSYMSGKYHCNVGQLNIVKITTSSVYGPHKIYSPNNVVDLVTSSSFQSINIPDQWICFDFKERRIMPSYYSIKSCDGGPGNCHPMNWVIEASNDWEEWIELDRQIDNNVFVNEGSSTNIIASFIIRKPIVSRYFRLRQIGKNSGLNDYLYLAGLEIYGKLIENYQEVKED</sequence>
<dbReference type="InterPro" id="IPR000421">
    <property type="entry name" value="FA58C"/>
</dbReference>
<dbReference type="Proteomes" id="UP000179807">
    <property type="component" value="Unassembled WGS sequence"/>
</dbReference>
<evidence type="ECO:0000259" key="1">
    <source>
        <dbReference type="PROSITE" id="PS50022"/>
    </source>
</evidence>